<dbReference type="SUPFAM" id="SSF52540">
    <property type="entry name" value="P-loop containing nucleoside triphosphate hydrolases"/>
    <property type="match status" value="1"/>
</dbReference>
<proteinExistence type="predicted"/>
<dbReference type="EMBL" id="CAFBMX010000001">
    <property type="protein sequence ID" value="CAB4915798.1"/>
    <property type="molecule type" value="Genomic_DNA"/>
</dbReference>
<dbReference type="InterPro" id="IPR027417">
    <property type="entry name" value="P-loop_NTPase"/>
</dbReference>
<gene>
    <name evidence="2" type="ORF">UFOPK3674_00229</name>
</gene>
<dbReference type="PANTHER" id="PTHR34383">
    <property type="entry name" value="POLYPHOSPHATE:AMP PHOSPHOTRANSFERASE-RELATED"/>
    <property type="match status" value="1"/>
</dbReference>
<dbReference type="PANTHER" id="PTHR34383:SF3">
    <property type="entry name" value="POLYPHOSPHATE:AMP PHOSPHOTRANSFERASE"/>
    <property type="match status" value="1"/>
</dbReference>
<name>A0A6J7H9I2_9ZZZZ</name>
<dbReference type="Pfam" id="PF03976">
    <property type="entry name" value="PPK2"/>
    <property type="match status" value="1"/>
</dbReference>
<reference evidence="2" key="1">
    <citation type="submission" date="2020-05" db="EMBL/GenBank/DDBJ databases">
        <authorList>
            <person name="Chiriac C."/>
            <person name="Salcher M."/>
            <person name="Ghai R."/>
            <person name="Kavagutti S V."/>
        </authorList>
    </citation>
    <scope>NUCLEOTIDE SEQUENCE</scope>
</reference>
<sequence length="257" mass="29502">MGRLDEIDLSQSLSTKDYERLLTERSYRLAELRLALGGKLGDAGLGPGLLVLFEGWDASGKGGAIKRLVSPLDARHARVVQYAAPTPDEKRHFYLQRFTAQLPGHGGMTVFDRTWYGRVLVERVEGFASTEQWQRAYAEIVDFERSLHLEGTIVVKFWLHLSADEQLRRFKSREKDPLKRWKLTDEDWRNRERWGEYAAAVEEMVQRTDTQWAPWHIVPGNDKKFARIAVMDAVIGEIERICASRTFPLPAPAPTKH</sequence>
<evidence type="ECO:0000313" key="2">
    <source>
        <dbReference type="EMBL" id="CAB4915798.1"/>
    </source>
</evidence>
<dbReference type="InterPro" id="IPR022488">
    <property type="entry name" value="PPK2-related"/>
</dbReference>
<accession>A0A6J7H9I2</accession>
<protein>
    <submittedName>
        <fullName evidence="2">Unannotated protein</fullName>
    </submittedName>
</protein>
<dbReference type="Gene3D" id="3.40.50.300">
    <property type="entry name" value="P-loop containing nucleotide triphosphate hydrolases"/>
    <property type="match status" value="1"/>
</dbReference>
<dbReference type="AlphaFoldDB" id="A0A6J7H9I2"/>
<feature type="domain" description="Polyphosphate kinase-2-related" evidence="1">
    <location>
        <begin position="15"/>
        <end position="239"/>
    </location>
</feature>
<evidence type="ECO:0000259" key="1">
    <source>
        <dbReference type="Pfam" id="PF03976"/>
    </source>
</evidence>
<organism evidence="2">
    <name type="scientific">freshwater metagenome</name>
    <dbReference type="NCBI Taxonomy" id="449393"/>
    <lineage>
        <taxon>unclassified sequences</taxon>
        <taxon>metagenomes</taxon>
        <taxon>ecological metagenomes</taxon>
    </lineage>
</organism>